<keyword evidence="5 7" id="KW-0456">Lyase</keyword>
<keyword evidence="9" id="KW-1185">Reference proteome</keyword>
<evidence type="ECO:0000256" key="5">
    <source>
        <dbReference type="ARBA" id="ARBA00023239"/>
    </source>
</evidence>
<gene>
    <name evidence="8" type="ORF">CDV56_102464</name>
</gene>
<evidence type="ECO:0000256" key="7">
    <source>
        <dbReference type="RuleBase" id="RU000382"/>
    </source>
</evidence>
<organism evidence="8 9">
    <name type="scientific">Aspergillus thermomutatus</name>
    <name type="common">Neosartorya pseudofischeri</name>
    <dbReference type="NCBI Taxonomy" id="41047"/>
    <lineage>
        <taxon>Eukaryota</taxon>
        <taxon>Fungi</taxon>
        <taxon>Dikarya</taxon>
        <taxon>Ascomycota</taxon>
        <taxon>Pezizomycotina</taxon>
        <taxon>Eurotiomycetes</taxon>
        <taxon>Eurotiomycetidae</taxon>
        <taxon>Eurotiales</taxon>
        <taxon>Aspergillaceae</taxon>
        <taxon>Aspergillus</taxon>
        <taxon>Aspergillus subgen. Fumigati</taxon>
    </lineage>
</organism>
<protein>
    <submittedName>
        <fullName evidence="8">Uncharacterized protein</fullName>
    </submittedName>
</protein>
<evidence type="ECO:0000256" key="3">
    <source>
        <dbReference type="ARBA" id="ARBA00022793"/>
    </source>
</evidence>
<dbReference type="Gene3D" id="3.90.1150.170">
    <property type="match status" value="1"/>
</dbReference>
<comment type="cofactor">
    <cofactor evidence="1 6 7">
        <name>pyridoxal 5'-phosphate</name>
        <dbReference type="ChEBI" id="CHEBI:597326"/>
    </cofactor>
</comment>
<name>A0A397H8V6_ASPTH</name>
<dbReference type="InterPro" id="IPR015424">
    <property type="entry name" value="PyrdxlP-dep_Trfase"/>
</dbReference>
<evidence type="ECO:0000313" key="8">
    <source>
        <dbReference type="EMBL" id="RHZ58378.1"/>
    </source>
</evidence>
<dbReference type="SUPFAM" id="SSF53383">
    <property type="entry name" value="PLP-dependent transferases"/>
    <property type="match status" value="1"/>
</dbReference>
<dbReference type="Gene3D" id="3.40.640.10">
    <property type="entry name" value="Type I PLP-dependent aspartate aminotransferase-like (Major domain)"/>
    <property type="match status" value="1"/>
</dbReference>
<comment type="caution">
    <text evidence="8">The sequence shown here is derived from an EMBL/GenBank/DDBJ whole genome shotgun (WGS) entry which is preliminary data.</text>
</comment>
<evidence type="ECO:0000313" key="9">
    <source>
        <dbReference type="Proteomes" id="UP000215305"/>
    </source>
</evidence>
<dbReference type="GO" id="GO:0016831">
    <property type="term" value="F:carboxy-lyase activity"/>
    <property type="evidence" value="ECO:0007669"/>
    <property type="project" value="UniProtKB-KW"/>
</dbReference>
<dbReference type="PANTHER" id="PTHR45677:SF8">
    <property type="entry name" value="CYSTEINE SULFINIC ACID DECARBOXYLASE"/>
    <property type="match status" value="1"/>
</dbReference>
<dbReference type="PANTHER" id="PTHR45677">
    <property type="entry name" value="GLUTAMATE DECARBOXYLASE-RELATED"/>
    <property type="match status" value="1"/>
</dbReference>
<keyword evidence="4 6" id="KW-0663">Pyridoxal phosphate</keyword>
<evidence type="ECO:0000256" key="4">
    <source>
        <dbReference type="ARBA" id="ARBA00022898"/>
    </source>
</evidence>
<dbReference type="GO" id="GO:0019752">
    <property type="term" value="P:carboxylic acid metabolic process"/>
    <property type="evidence" value="ECO:0007669"/>
    <property type="project" value="InterPro"/>
</dbReference>
<dbReference type="GO" id="GO:0005737">
    <property type="term" value="C:cytoplasm"/>
    <property type="evidence" value="ECO:0007669"/>
    <property type="project" value="TreeGrafter"/>
</dbReference>
<feature type="modified residue" description="N6-(pyridoxal phosphate)lysine" evidence="6">
    <location>
        <position position="313"/>
    </location>
</feature>
<dbReference type="VEuPathDB" id="FungiDB:CDV56_102464"/>
<dbReference type="Pfam" id="PF00282">
    <property type="entry name" value="Pyridoxal_deC"/>
    <property type="match status" value="1"/>
</dbReference>
<dbReference type="Proteomes" id="UP000215305">
    <property type="component" value="Unassembled WGS sequence"/>
</dbReference>
<keyword evidence="3" id="KW-0210">Decarboxylase</keyword>
<dbReference type="AlphaFoldDB" id="A0A397H8V6"/>
<evidence type="ECO:0000256" key="1">
    <source>
        <dbReference type="ARBA" id="ARBA00001933"/>
    </source>
</evidence>
<comment type="similarity">
    <text evidence="2 7">Belongs to the group II decarboxylase family.</text>
</comment>
<dbReference type="EMBL" id="NKHU02000069">
    <property type="protein sequence ID" value="RHZ58378.1"/>
    <property type="molecule type" value="Genomic_DNA"/>
</dbReference>
<proteinExistence type="inferred from homology"/>
<reference evidence="8" key="1">
    <citation type="submission" date="2018-08" db="EMBL/GenBank/DDBJ databases">
        <title>Draft genome sequence of azole-resistant Aspergillus thermomutatus (Neosartorya pseudofischeri) strain HMR AF 39, isolated from a human nasal aspirate.</title>
        <authorList>
            <person name="Parent-Michaud M."/>
            <person name="Dufresne P.J."/>
            <person name="Fournier E."/>
            <person name="Martineau C."/>
            <person name="Moreira S."/>
            <person name="Perkins V."/>
            <person name="De Repentigny L."/>
            <person name="Dufresne S.F."/>
        </authorList>
    </citation>
    <scope>NUCLEOTIDE SEQUENCE [LARGE SCALE GENOMIC DNA]</scope>
    <source>
        <strain evidence="8">HMR AF 39</strain>
    </source>
</reference>
<dbReference type="GO" id="GO:0030170">
    <property type="term" value="F:pyridoxal phosphate binding"/>
    <property type="evidence" value="ECO:0007669"/>
    <property type="project" value="InterPro"/>
</dbReference>
<dbReference type="RefSeq" id="XP_026615392.1">
    <property type="nucleotide sequence ID" value="XM_026756083.1"/>
</dbReference>
<dbReference type="OrthoDB" id="2161780at2759"/>
<evidence type="ECO:0000256" key="6">
    <source>
        <dbReference type="PIRSR" id="PIRSR602129-50"/>
    </source>
</evidence>
<evidence type="ECO:0000256" key="2">
    <source>
        <dbReference type="ARBA" id="ARBA00009533"/>
    </source>
</evidence>
<dbReference type="InterPro" id="IPR015421">
    <property type="entry name" value="PyrdxlP-dep_Trfase_major"/>
</dbReference>
<dbReference type="GeneID" id="38124438"/>
<accession>A0A397H8V6</accession>
<dbReference type="InterPro" id="IPR002129">
    <property type="entry name" value="PyrdxlP-dep_de-COase"/>
</dbReference>
<dbReference type="STRING" id="41047.A0A397H8V6"/>
<sequence length="353" mass="38937">MGDFSADSITGPLGTHSSQCLVPSDLNAEIDAIWPELQRVFCDLRAISSPGTEETIVNDEDQDEVSRIEALAAPTSPKPILQVIHQAWEIFDRRIRTNHPLFVGFIPFTAMQLSWLGDTIVSAFNAHVGGRVAGSGPCAIERALIEWLASRIGLPPSAGGIFVSGGSVANLSAMVVARDDLLTHEDFSRGIIYTSDQAHYSVSKAARIIGFPRDRLRTIPSDSSFRMHVSTLKTMITEERKKGMIPFLVLATFGSTNTGTIDPIAELAEVARNERLWLHVDGAYGASAALLRTRPGLADDLRHAHSLSWDAHKWLFQTYGFGMLFVKEKLQHLHELILISRTCININPTWPFR</sequence>